<feature type="compositionally biased region" description="Low complexity" evidence="3">
    <location>
        <begin position="909"/>
        <end position="925"/>
    </location>
</feature>
<feature type="region of interest" description="Disordered" evidence="3">
    <location>
        <begin position="1025"/>
        <end position="1063"/>
    </location>
</feature>
<comment type="caution">
    <text evidence="5">The sequence shown here is derived from an EMBL/GenBank/DDBJ whole genome shotgun (WGS) entry which is preliminary data.</text>
</comment>
<dbReference type="FunFam" id="1.25.40.90:FF:000036">
    <property type="entry name" value="Unplaced genomic scaffold supercont1.4, whole genome shotgun sequence"/>
    <property type="match status" value="1"/>
</dbReference>
<feature type="compositionally biased region" description="Low complexity" evidence="3">
    <location>
        <begin position="571"/>
        <end position="590"/>
    </location>
</feature>
<proteinExistence type="predicted"/>
<feature type="compositionally biased region" description="Polar residues" evidence="3">
    <location>
        <begin position="591"/>
        <end position="613"/>
    </location>
</feature>
<evidence type="ECO:0000256" key="1">
    <source>
        <dbReference type="ARBA" id="ARBA00004496"/>
    </source>
</evidence>
<accession>A0A4Y7TRC1</accession>
<dbReference type="GO" id="GO:0000149">
    <property type="term" value="F:SNARE binding"/>
    <property type="evidence" value="ECO:0007669"/>
    <property type="project" value="TreeGrafter"/>
</dbReference>
<dbReference type="PANTHER" id="PTHR22951">
    <property type="entry name" value="CLATHRIN ASSEMBLY PROTEIN"/>
    <property type="match status" value="1"/>
</dbReference>
<comment type="subcellular location">
    <subcellularLocation>
        <location evidence="1">Cytoplasm</location>
    </subcellularLocation>
</comment>
<evidence type="ECO:0000259" key="4">
    <source>
        <dbReference type="PROSITE" id="PS50942"/>
    </source>
</evidence>
<feature type="compositionally biased region" description="Low complexity" evidence="3">
    <location>
        <begin position="1025"/>
        <end position="1036"/>
    </location>
</feature>
<dbReference type="InterPro" id="IPR008942">
    <property type="entry name" value="ENTH_VHS"/>
</dbReference>
<dbReference type="Pfam" id="PF07651">
    <property type="entry name" value="ANTH"/>
    <property type="match status" value="1"/>
</dbReference>
<dbReference type="InterPro" id="IPR045192">
    <property type="entry name" value="AP180-like"/>
</dbReference>
<feature type="compositionally biased region" description="Low complexity" evidence="3">
    <location>
        <begin position="1047"/>
        <end position="1063"/>
    </location>
</feature>
<reference evidence="5 6" key="1">
    <citation type="journal article" date="2019" name="Nat. Ecol. Evol.">
        <title>Megaphylogeny resolves global patterns of mushroom evolution.</title>
        <authorList>
            <person name="Varga T."/>
            <person name="Krizsan K."/>
            <person name="Foldi C."/>
            <person name="Dima B."/>
            <person name="Sanchez-Garcia M."/>
            <person name="Sanchez-Ramirez S."/>
            <person name="Szollosi G.J."/>
            <person name="Szarkandi J.G."/>
            <person name="Papp V."/>
            <person name="Albert L."/>
            <person name="Andreopoulos W."/>
            <person name="Angelini C."/>
            <person name="Antonin V."/>
            <person name="Barry K.W."/>
            <person name="Bougher N.L."/>
            <person name="Buchanan P."/>
            <person name="Buyck B."/>
            <person name="Bense V."/>
            <person name="Catcheside P."/>
            <person name="Chovatia M."/>
            <person name="Cooper J."/>
            <person name="Damon W."/>
            <person name="Desjardin D."/>
            <person name="Finy P."/>
            <person name="Geml J."/>
            <person name="Haridas S."/>
            <person name="Hughes K."/>
            <person name="Justo A."/>
            <person name="Karasinski D."/>
            <person name="Kautmanova I."/>
            <person name="Kiss B."/>
            <person name="Kocsube S."/>
            <person name="Kotiranta H."/>
            <person name="LaButti K.M."/>
            <person name="Lechner B.E."/>
            <person name="Liimatainen K."/>
            <person name="Lipzen A."/>
            <person name="Lukacs Z."/>
            <person name="Mihaltcheva S."/>
            <person name="Morgado L.N."/>
            <person name="Niskanen T."/>
            <person name="Noordeloos M.E."/>
            <person name="Ohm R.A."/>
            <person name="Ortiz-Santana B."/>
            <person name="Ovrebo C."/>
            <person name="Racz N."/>
            <person name="Riley R."/>
            <person name="Savchenko A."/>
            <person name="Shiryaev A."/>
            <person name="Soop K."/>
            <person name="Spirin V."/>
            <person name="Szebenyi C."/>
            <person name="Tomsovsky M."/>
            <person name="Tulloss R.E."/>
            <person name="Uehling J."/>
            <person name="Grigoriev I.V."/>
            <person name="Vagvolgyi C."/>
            <person name="Papp T."/>
            <person name="Martin F.M."/>
            <person name="Miettinen O."/>
            <person name="Hibbett D.S."/>
            <person name="Nagy L.G."/>
        </authorList>
    </citation>
    <scope>NUCLEOTIDE SEQUENCE [LARGE SCALE GENOMIC DNA]</scope>
    <source>
        <strain evidence="5 6">FP101781</strain>
    </source>
</reference>
<evidence type="ECO:0000256" key="2">
    <source>
        <dbReference type="ARBA" id="ARBA00022490"/>
    </source>
</evidence>
<dbReference type="GO" id="GO:0032050">
    <property type="term" value="F:clathrin heavy chain binding"/>
    <property type="evidence" value="ECO:0007669"/>
    <property type="project" value="TreeGrafter"/>
</dbReference>
<protein>
    <submittedName>
        <fullName evidence="5">ANTH-domain-containing protein</fullName>
    </submittedName>
</protein>
<evidence type="ECO:0000313" key="5">
    <source>
        <dbReference type="EMBL" id="TEB36727.1"/>
    </source>
</evidence>
<dbReference type="InterPro" id="IPR013809">
    <property type="entry name" value="ENTH"/>
</dbReference>
<dbReference type="GO" id="GO:0030136">
    <property type="term" value="C:clathrin-coated vesicle"/>
    <property type="evidence" value="ECO:0007669"/>
    <property type="project" value="InterPro"/>
</dbReference>
<dbReference type="GO" id="GO:0072583">
    <property type="term" value="P:clathrin-dependent endocytosis"/>
    <property type="evidence" value="ECO:0007669"/>
    <property type="project" value="InterPro"/>
</dbReference>
<feature type="region of interest" description="Disordered" evidence="3">
    <location>
        <begin position="817"/>
        <end position="977"/>
    </location>
</feature>
<dbReference type="STRING" id="71717.A0A4Y7TRC1"/>
<feature type="compositionally biased region" description="Polar residues" evidence="3">
    <location>
        <begin position="821"/>
        <end position="844"/>
    </location>
</feature>
<gene>
    <name evidence="5" type="ORF">FA13DRAFT_1810352</name>
</gene>
<dbReference type="PROSITE" id="PS50942">
    <property type="entry name" value="ENTH"/>
    <property type="match status" value="1"/>
</dbReference>
<evidence type="ECO:0000256" key="3">
    <source>
        <dbReference type="SAM" id="MobiDB-lite"/>
    </source>
</evidence>
<dbReference type="EMBL" id="QPFP01000005">
    <property type="protein sequence ID" value="TEB36727.1"/>
    <property type="molecule type" value="Genomic_DNA"/>
</dbReference>
<feature type="compositionally biased region" description="Polar residues" evidence="3">
    <location>
        <begin position="702"/>
        <end position="713"/>
    </location>
</feature>
<feature type="compositionally biased region" description="Low complexity" evidence="3">
    <location>
        <begin position="675"/>
        <end position="701"/>
    </location>
</feature>
<sequence length="1063" mass="111585">MSSFDKIVKLACKPKAASPKAKYIDPIIAATWSDDGAVSDVCKALVPRIREPNVIIVFKALIVLHTMIRNGSTDNVLGYLSQTDILRLKNVAAVNWEGYAAPENLQHYSLYLDARIRAYRDLKHDAIKVQSDTNRDMRSSMAFDEEGTSSSAKGGKRGRRGRDDPAPTSAPTRSKTIMGRKLRVMTVEKGLLRETKIVHGMIDALVECRFYLDDLEDELNIQALSMLVKDLLILFQAGNEGVINLLEHYFEMSHIDAEDALKIYRHFCSQTEKVVEFLGVARKLQNLLNVPIPNLKHAPVSLAGALQEYLDDPNFEDNRLEYRENKKASENSARRSSDKDGKDKKSSVTFKEPSQAGSSSGTSSSTSAAANGQNGQKKEVIDFFSAIEEEQQSMFQSPPHSASQPQFTINPFSQMMTGQPFAQAPQIAVQNTGFLVPQQTAFQVPGAPNPFNNMLGAQQLVQAQATGHRPFSAFIPTQATGMPFQQTGLPQQVQQSQSVGVLQQPGAFQQPQQTGFLAPQQTSFLQPQTTGSNPFRQSMLMPQSTGSQLFNTNPAGATLGQNLFVQSKGASAPNSASPFSATTSFSTFQPQAQPSTSSFASLGGNSAPGNSVASPPFEVPNRPQSTPLASANNFQPLQQVKTHQTGTKNPFGPVITPVPPVPKPPTLFELSMGMQGANANGAANQQPQQPQPTGAPSQPSTNMGGFNFASSALNPGPTDMSGIASSFTSLSLGTNGTTSPSQNPSAAPLHPQHTVTPSNASSASSSFFSSALSSQATGATSVSSGSSSFSNPLTSQPTGFAGLKPFKPSSSFGASLLDSIPASNPTSPQATNPPAHSLQPQHTITPGSAFSTPSFTSSFLSKTTTTTTANPTGALNSQPTGFSGSSNAPSGLFGASGLPSQPTGVPGLPSNTPSSTSSPLASQPTGTTRAFTPSSNFGMSLSAQATGATGPFAGSTTPSFSPQQTGGPGGTSTLGVGLRPQLTGGGAANPFRASMATNSPAFGASGTPPVPAIPSIFQTGQQAQGQQQPFGGMQFGTSGPFAGMMGQQGQQQQGQQQQQQSLF</sequence>
<dbReference type="SMART" id="SM00273">
    <property type="entry name" value="ENTH"/>
    <property type="match status" value="1"/>
</dbReference>
<name>A0A4Y7TRC1_COPMI</name>
<dbReference type="GO" id="GO:0005546">
    <property type="term" value="F:phosphatidylinositol-4,5-bisphosphate binding"/>
    <property type="evidence" value="ECO:0007669"/>
    <property type="project" value="TreeGrafter"/>
</dbReference>
<dbReference type="Gene3D" id="1.20.58.150">
    <property type="entry name" value="ANTH domain"/>
    <property type="match status" value="1"/>
</dbReference>
<keyword evidence="2" id="KW-0963">Cytoplasm</keyword>
<feature type="region of interest" description="Disordered" evidence="3">
    <location>
        <begin position="130"/>
        <end position="175"/>
    </location>
</feature>
<feature type="compositionally biased region" description="Polar residues" evidence="3">
    <location>
        <begin position="877"/>
        <end position="889"/>
    </location>
</feature>
<dbReference type="PANTHER" id="PTHR22951:SF5">
    <property type="entry name" value="PHOSPHATIDYLINOSITOL-BINDING CLATHRIN ASSEMBLY PROTEIN LAP"/>
    <property type="match status" value="1"/>
</dbReference>
<dbReference type="SUPFAM" id="SSF89009">
    <property type="entry name" value="GAT-like domain"/>
    <property type="match status" value="1"/>
</dbReference>
<dbReference type="GO" id="GO:0005905">
    <property type="term" value="C:clathrin-coated pit"/>
    <property type="evidence" value="ECO:0007669"/>
    <property type="project" value="TreeGrafter"/>
</dbReference>
<feature type="compositionally biased region" description="Polar residues" evidence="3">
    <location>
        <begin position="622"/>
        <end position="648"/>
    </location>
</feature>
<dbReference type="Proteomes" id="UP000298030">
    <property type="component" value="Unassembled WGS sequence"/>
</dbReference>
<feature type="compositionally biased region" description="Low complexity" evidence="3">
    <location>
        <begin position="845"/>
        <end position="876"/>
    </location>
</feature>
<keyword evidence="6" id="KW-1185">Reference proteome</keyword>
<feature type="region of interest" description="Disordered" evidence="3">
    <location>
        <begin position="324"/>
        <end position="375"/>
    </location>
</feature>
<feature type="compositionally biased region" description="Pro residues" evidence="3">
    <location>
        <begin position="656"/>
        <end position="665"/>
    </location>
</feature>
<dbReference type="GO" id="GO:0048268">
    <property type="term" value="P:clathrin coat assembly"/>
    <property type="evidence" value="ECO:0007669"/>
    <property type="project" value="InterPro"/>
</dbReference>
<dbReference type="Gene3D" id="1.25.40.90">
    <property type="match status" value="1"/>
</dbReference>
<dbReference type="InterPro" id="IPR011417">
    <property type="entry name" value="ANTH_dom"/>
</dbReference>
<dbReference type="FunFam" id="1.20.58.150:FF:000004">
    <property type="entry name" value="ENTH domain protein"/>
    <property type="match status" value="1"/>
</dbReference>
<feature type="region of interest" description="Disordered" evidence="3">
    <location>
        <begin position="733"/>
        <end position="764"/>
    </location>
</feature>
<feature type="compositionally biased region" description="Low complexity" evidence="3">
    <location>
        <begin position="354"/>
        <end position="375"/>
    </location>
</feature>
<feature type="compositionally biased region" description="Basic and acidic residues" evidence="3">
    <location>
        <begin position="324"/>
        <end position="346"/>
    </location>
</feature>
<organism evidence="5 6">
    <name type="scientific">Coprinellus micaceus</name>
    <name type="common">Glistening ink-cap mushroom</name>
    <name type="synonym">Coprinus micaceus</name>
    <dbReference type="NCBI Taxonomy" id="71717"/>
    <lineage>
        <taxon>Eukaryota</taxon>
        <taxon>Fungi</taxon>
        <taxon>Dikarya</taxon>
        <taxon>Basidiomycota</taxon>
        <taxon>Agaricomycotina</taxon>
        <taxon>Agaricomycetes</taxon>
        <taxon>Agaricomycetidae</taxon>
        <taxon>Agaricales</taxon>
        <taxon>Agaricineae</taxon>
        <taxon>Psathyrellaceae</taxon>
        <taxon>Coprinellus</taxon>
    </lineage>
</organism>
<dbReference type="SUPFAM" id="SSF48464">
    <property type="entry name" value="ENTH/VHS domain"/>
    <property type="match status" value="1"/>
</dbReference>
<dbReference type="InterPro" id="IPR014712">
    <property type="entry name" value="ANTH_dom_sf"/>
</dbReference>
<feature type="region of interest" description="Disordered" evidence="3">
    <location>
        <begin position="568"/>
        <end position="720"/>
    </location>
</feature>
<evidence type="ECO:0000313" key="6">
    <source>
        <dbReference type="Proteomes" id="UP000298030"/>
    </source>
</evidence>
<dbReference type="AlphaFoldDB" id="A0A4Y7TRC1"/>
<dbReference type="GO" id="GO:0006900">
    <property type="term" value="P:vesicle budding from membrane"/>
    <property type="evidence" value="ECO:0007669"/>
    <property type="project" value="TreeGrafter"/>
</dbReference>
<dbReference type="OrthoDB" id="44015at2759"/>
<feature type="domain" description="ENTH" evidence="4">
    <location>
        <begin position="1"/>
        <end position="126"/>
    </location>
</feature>
<dbReference type="CDD" id="cd16988">
    <property type="entry name" value="ANTH_N_YAP180"/>
    <property type="match status" value="1"/>
</dbReference>
<dbReference type="GO" id="GO:0005545">
    <property type="term" value="F:1-phosphatidylinositol binding"/>
    <property type="evidence" value="ECO:0007669"/>
    <property type="project" value="InterPro"/>
</dbReference>
<feature type="compositionally biased region" description="Polar residues" evidence="3">
    <location>
        <begin position="926"/>
        <end position="947"/>
    </location>
</feature>